<proteinExistence type="predicted"/>
<organism evidence="2 3">
    <name type="scientific">Coniochaeta ligniaria NRRL 30616</name>
    <dbReference type="NCBI Taxonomy" id="1408157"/>
    <lineage>
        <taxon>Eukaryota</taxon>
        <taxon>Fungi</taxon>
        <taxon>Dikarya</taxon>
        <taxon>Ascomycota</taxon>
        <taxon>Pezizomycotina</taxon>
        <taxon>Sordariomycetes</taxon>
        <taxon>Sordariomycetidae</taxon>
        <taxon>Coniochaetales</taxon>
        <taxon>Coniochaetaceae</taxon>
        <taxon>Coniochaeta</taxon>
    </lineage>
</organism>
<feature type="compositionally biased region" description="Low complexity" evidence="1">
    <location>
        <begin position="728"/>
        <end position="737"/>
    </location>
</feature>
<accession>A0A1J7JMW8</accession>
<feature type="region of interest" description="Disordered" evidence="1">
    <location>
        <begin position="728"/>
        <end position="766"/>
    </location>
</feature>
<dbReference type="InParanoid" id="A0A1J7JMW8"/>
<evidence type="ECO:0000313" key="2">
    <source>
        <dbReference type="EMBL" id="OIW29058.1"/>
    </source>
</evidence>
<evidence type="ECO:0000313" key="3">
    <source>
        <dbReference type="Proteomes" id="UP000182658"/>
    </source>
</evidence>
<dbReference type="EMBL" id="KV875098">
    <property type="protein sequence ID" value="OIW29058.1"/>
    <property type="molecule type" value="Genomic_DNA"/>
</dbReference>
<sequence>MGTFIEDFPSLGNQGAYQRSSDEDFDSDEYDYDPEVTLESIKKSKTINFSIRANYTNWVPREAFRELRDFCVLREEKTSGRGTEIVYKVFRTGPDDVKEWLGYIRFATKGGDSAGTVDLTNRAATLQPRHLDLGGTTKAGDSHQAGAHGEGLKLALLVLMRGRQNHGVRCRSGGFNWRFNFTTSGRLVCRLCRMSPQAIHKAENQARRLSERTLLPFAAKPADDVQFVIGEIRQGRDEWGNSARRSGVTRQEFDDWTKAALFLCDNVGDGAIVSTEYGDLLTDPRLRGNIYLKGLLLGESTSTQSASITDHPLKFGYNFAHGRTNRERQSVAGAGEEAEAILAIWGGVLAAKPDMAAELSEMLNNPTPDTYADVAGAEGGMGLQMATVLRDYLTGRPFLGKWYYSGDDKAKNPRLDHIIEGLGYGGVELTKTYWTILRRHNLIRTAEEEEQRRFMAAPLITDTDAGSTFATSVRQLLRACGYACPKTKGMAFHFVQAGQLHLQLFYSEELFRVHDRWLSTHSAVDELGLPDNLPEADVVFHAVKRLFSDALEQLPVDVFAVEGNDARTTGWRRQLEISLSEQRLLSYLRLVGSSVRVTPDSVGLLVARGWWPDARCGLDTVVEIQCHKASRCAHLRSRLLTAEDGAYHLSPFLSLSFPPHTDNIACMTPGDPDACRVYRDNHGREQTRLDGLVDGEEYFVVLATPDDPDSFVGISSIIRPIIVEPLELSSSQPESPSDIGISPEGNMDSTGSPESFPPPSPVEPTETEIQLPASLLTDNARIPRSYQRRGHHVSGRSPNQKSPLLLGRHRLLTTRVRHHLVGQPIVLGPQLSGLDIFKVDREQWYEAKSDDNIQAVIGILSGEKTLPGESRKRRRLDED</sequence>
<protein>
    <submittedName>
        <fullName evidence="2">Uncharacterized protein</fullName>
    </submittedName>
</protein>
<evidence type="ECO:0000256" key="1">
    <source>
        <dbReference type="SAM" id="MobiDB-lite"/>
    </source>
</evidence>
<dbReference type="OrthoDB" id="5376140at2759"/>
<reference evidence="2 3" key="1">
    <citation type="submission" date="2016-10" db="EMBL/GenBank/DDBJ databases">
        <title>Draft genome sequence of Coniochaeta ligniaria NRRL30616, a lignocellulolytic fungus for bioabatement of inhibitors in plant biomass hydrolysates.</title>
        <authorList>
            <consortium name="DOE Joint Genome Institute"/>
            <person name="Jimenez D.J."/>
            <person name="Hector R.E."/>
            <person name="Riley R."/>
            <person name="Sun H."/>
            <person name="Grigoriev I.V."/>
            <person name="Van Elsas J.D."/>
            <person name="Nichols N.N."/>
        </authorList>
    </citation>
    <scope>NUCLEOTIDE SEQUENCE [LARGE SCALE GENOMIC DNA]</scope>
    <source>
        <strain evidence="2 3">NRRL 30616</strain>
    </source>
</reference>
<gene>
    <name evidence="2" type="ORF">CONLIGDRAFT_704415</name>
</gene>
<keyword evidence="3" id="KW-1185">Reference proteome</keyword>
<feature type="region of interest" description="Disordered" evidence="1">
    <location>
        <begin position="1"/>
        <end position="26"/>
    </location>
</feature>
<name>A0A1J7JMW8_9PEZI</name>
<dbReference type="AlphaFoldDB" id="A0A1J7JMW8"/>
<dbReference type="Proteomes" id="UP000182658">
    <property type="component" value="Unassembled WGS sequence"/>
</dbReference>